<dbReference type="Proteomes" id="UP001233999">
    <property type="component" value="Unassembled WGS sequence"/>
</dbReference>
<evidence type="ECO:0000313" key="2">
    <source>
        <dbReference type="Proteomes" id="UP001233999"/>
    </source>
</evidence>
<evidence type="ECO:0000313" key="1">
    <source>
        <dbReference type="EMBL" id="KAJ9593617.1"/>
    </source>
</evidence>
<dbReference type="EMBL" id="JASPKZ010003421">
    <property type="protein sequence ID" value="KAJ9593617.1"/>
    <property type="molecule type" value="Genomic_DNA"/>
</dbReference>
<sequence length="96" mass="11247">LFFSRYHHICHFMNEVFIKFIIVVHSFLSVVVAQESFRDGALEESIYRSSPNLATVVVVLIKSGFPIETTISQRLHEMHIRILFVTTRLMIFETVY</sequence>
<accession>A0AAD8A6Z2</accession>
<reference evidence="1" key="2">
    <citation type="submission" date="2023-05" db="EMBL/GenBank/DDBJ databases">
        <authorList>
            <person name="Fouks B."/>
        </authorList>
    </citation>
    <scope>NUCLEOTIDE SEQUENCE</scope>
    <source>
        <strain evidence="1">Stay&amp;Tobe</strain>
        <tissue evidence="1">Testes</tissue>
    </source>
</reference>
<feature type="non-terminal residue" evidence="1">
    <location>
        <position position="1"/>
    </location>
</feature>
<name>A0AAD8A6Z2_DIPPU</name>
<comment type="caution">
    <text evidence="1">The sequence shown here is derived from an EMBL/GenBank/DDBJ whole genome shotgun (WGS) entry which is preliminary data.</text>
</comment>
<feature type="non-terminal residue" evidence="1">
    <location>
        <position position="96"/>
    </location>
</feature>
<gene>
    <name evidence="1" type="ORF">L9F63_014837</name>
</gene>
<proteinExistence type="predicted"/>
<keyword evidence="2" id="KW-1185">Reference proteome</keyword>
<dbReference type="AlphaFoldDB" id="A0AAD8A6Z2"/>
<organism evidence="1 2">
    <name type="scientific">Diploptera punctata</name>
    <name type="common">Pacific beetle cockroach</name>
    <dbReference type="NCBI Taxonomy" id="6984"/>
    <lineage>
        <taxon>Eukaryota</taxon>
        <taxon>Metazoa</taxon>
        <taxon>Ecdysozoa</taxon>
        <taxon>Arthropoda</taxon>
        <taxon>Hexapoda</taxon>
        <taxon>Insecta</taxon>
        <taxon>Pterygota</taxon>
        <taxon>Neoptera</taxon>
        <taxon>Polyneoptera</taxon>
        <taxon>Dictyoptera</taxon>
        <taxon>Blattodea</taxon>
        <taxon>Blaberoidea</taxon>
        <taxon>Blaberidae</taxon>
        <taxon>Diplopterinae</taxon>
        <taxon>Diploptera</taxon>
    </lineage>
</organism>
<protein>
    <submittedName>
        <fullName evidence="1">Uncharacterized protein</fullName>
    </submittedName>
</protein>
<reference evidence="1" key="1">
    <citation type="journal article" date="2023" name="IScience">
        <title>Live-bearing cockroach genome reveals convergent evolutionary mechanisms linked to viviparity in insects and beyond.</title>
        <authorList>
            <person name="Fouks B."/>
            <person name="Harrison M.C."/>
            <person name="Mikhailova A.A."/>
            <person name="Marchal E."/>
            <person name="English S."/>
            <person name="Carruthers M."/>
            <person name="Jennings E.C."/>
            <person name="Chiamaka E.L."/>
            <person name="Frigard R.A."/>
            <person name="Pippel M."/>
            <person name="Attardo G.M."/>
            <person name="Benoit J.B."/>
            <person name="Bornberg-Bauer E."/>
            <person name="Tobe S.S."/>
        </authorList>
    </citation>
    <scope>NUCLEOTIDE SEQUENCE</scope>
    <source>
        <strain evidence="1">Stay&amp;Tobe</strain>
    </source>
</reference>